<dbReference type="RefSeq" id="WP_003881684.1">
    <property type="nucleotide sequence ID" value="NZ_CP110127.1"/>
</dbReference>
<evidence type="ECO:0000256" key="1">
    <source>
        <dbReference type="ARBA" id="ARBA00023002"/>
    </source>
</evidence>
<dbReference type="AlphaFoldDB" id="A0A378UZS4"/>
<reference evidence="2 3" key="1">
    <citation type="submission" date="2018-06" db="EMBL/GenBank/DDBJ databases">
        <authorList>
            <consortium name="Pathogen Informatics"/>
            <person name="Doyle S."/>
        </authorList>
    </citation>
    <scope>NUCLEOTIDE SEQUENCE [LARGE SCALE GENOMIC DNA]</scope>
    <source>
        <strain evidence="2 3">NCTC1542</strain>
    </source>
</reference>
<dbReference type="Proteomes" id="UP000255389">
    <property type="component" value="Unassembled WGS sequence"/>
</dbReference>
<dbReference type="GO" id="GO:0052749">
    <property type="term" value="F:glucose-6-phosphate dehydrogenase (coenzyme F420) activity"/>
    <property type="evidence" value="ECO:0007669"/>
    <property type="project" value="UniProtKB-EC"/>
</dbReference>
<dbReference type="Pfam" id="PF00296">
    <property type="entry name" value="Bac_luciferase"/>
    <property type="match status" value="1"/>
</dbReference>
<dbReference type="GO" id="GO:0016705">
    <property type="term" value="F:oxidoreductase activity, acting on paired donors, with incorporation or reduction of molecular oxygen"/>
    <property type="evidence" value="ECO:0007669"/>
    <property type="project" value="InterPro"/>
</dbReference>
<dbReference type="EC" id="1.1.98.2" evidence="2"/>
<evidence type="ECO:0000313" key="2">
    <source>
        <dbReference type="EMBL" id="SUA03752.1"/>
    </source>
</evidence>
<gene>
    <name evidence="2" type="primary">fgd_8</name>
    <name evidence="2" type="ORF">NCTC1542_05238</name>
</gene>
<dbReference type="PANTHER" id="PTHR43244">
    <property type="match status" value="1"/>
</dbReference>
<dbReference type="Gene3D" id="3.20.20.30">
    <property type="entry name" value="Luciferase-like domain"/>
    <property type="match status" value="1"/>
</dbReference>
<dbReference type="EMBL" id="UGQY01000004">
    <property type="protein sequence ID" value="SUA03752.1"/>
    <property type="molecule type" value="Genomic_DNA"/>
</dbReference>
<dbReference type="GeneID" id="93410826"/>
<sequence length="149" mass="15915">MKYSVVLTPTADSHEIAVRAEKLGFDGVWFFDSPLLYTDIFVAMAVAASRTSRIRLGTGVVVPANRIAPVTANAIASLNALAPGRITLGLGTGFSGRNTLGRKPIRLAHLKHDIDVMRSLLDGDHVEWSDHEGSARSVLPQRGRGGTGL</sequence>
<dbReference type="SUPFAM" id="SSF51679">
    <property type="entry name" value="Bacterial luciferase-like"/>
    <property type="match status" value="1"/>
</dbReference>
<dbReference type="InterPro" id="IPR011251">
    <property type="entry name" value="Luciferase-like_dom"/>
</dbReference>
<name>A0A378UZS4_MYCFO</name>
<organism evidence="2 3">
    <name type="scientific">Mycolicibacterium fortuitum</name>
    <name type="common">Mycobacterium fortuitum</name>
    <dbReference type="NCBI Taxonomy" id="1766"/>
    <lineage>
        <taxon>Bacteria</taxon>
        <taxon>Bacillati</taxon>
        <taxon>Actinomycetota</taxon>
        <taxon>Actinomycetes</taxon>
        <taxon>Mycobacteriales</taxon>
        <taxon>Mycobacteriaceae</taxon>
        <taxon>Mycolicibacterium</taxon>
    </lineage>
</organism>
<keyword evidence="1 2" id="KW-0560">Oxidoreductase</keyword>
<accession>A0A378UZS4</accession>
<proteinExistence type="predicted"/>
<protein>
    <submittedName>
        <fullName evidence="2">5,10-methylenetetrahydromethanopterin reductase</fullName>
        <ecNumber evidence="2">1.1.98.2</ecNumber>
    </submittedName>
</protein>
<dbReference type="InterPro" id="IPR050564">
    <property type="entry name" value="F420-G6PD/mer"/>
</dbReference>
<dbReference type="PANTHER" id="PTHR43244:SF1">
    <property type="entry name" value="5,10-METHYLENETETRAHYDROMETHANOPTERIN REDUCTASE"/>
    <property type="match status" value="1"/>
</dbReference>
<evidence type="ECO:0000313" key="3">
    <source>
        <dbReference type="Proteomes" id="UP000255389"/>
    </source>
</evidence>
<dbReference type="InterPro" id="IPR036661">
    <property type="entry name" value="Luciferase-like_sf"/>
</dbReference>